<dbReference type="Proteomes" id="UP001138709">
    <property type="component" value="Unassembled WGS sequence"/>
</dbReference>
<evidence type="ECO:0000256" key="1">
    <source>
        <dbReference type="ARBA" id="ARBA00005854"/>
    </source>
</evidence>
<comment type="similarity">
    <text evidence="1 4">Belongs to the D-isomer specific 2-hydroxyacid dehydrogenase family.</text>
</comment>
<feature type="domain" description="D-isomer specific 2-hydroxyacid dehydrogenase catalytic" evidence="5">
    <location>
        <begin position="12"/>
        <end position="126"/>
    </location>
</feature>
<dbReference type="InterPro" id="IPR006139">
    <property type="entry name" value="D-isomer_2_OHA_DH_cat_dom"/>
</dbReference>
<dbReference type="EMBL" id="JAAEDL010000001">
    <property type="protein sequence ID" value="MBR0679127.1"/>
    <property type="molecule type" value="Genomic_DNA"/>
</dbReference>
<dbReference type="Pfam" id="PF02826">
    <property type="entry name" value="2-Hacid_dh_C"/>
    <property type="match status" value="1"/>
</dbReference>
<evidence type="ECO:0000256" key="4">
    <source>
        <dbReference type="RuleBase" id="RU003719"/>
    </source>
</evidence>
<keyword evidence="3" id="KW-0520">NAD</keyword>
<evidence type="ECO:0000313" key="7">
    <source>
        <dbReference type="EMBL" id="MBR0679127.1"/>
    </source>
</evidence>
<keyword evidence="2 4" id="KW-0560">Oxidoreductase</keyword>
<evidence type="ECO:0008006" key="9">
    <source>
        <dbReference type="Google" id="ProtNLM"/>
    </source>
</evidence>
<dbReference type="SUPFAM" id="SSF52283">
    <property type="entry name" value="Formate/glycerate dehydrogenase catalytic domain-like"/>
    <property type="match status" value="1"/>
</dbReference>
<keyword evidence="8" id="KW-1185">Reference proteome</keyword>
<comment type="caution">
    <text evidence="7">The sequence shown here is derived from an EMBL/GenBank/DDBJ whole genome shotgun (WGS) entry which is preliminary data.</text>
</comment>
<evidence type="ECO:0000259" key="5">
    <source>
        <dbReference type="Pfam" id="PF00389"/>
    </source>
</evidence>
<reference evidence="7" key="2">
    <citation type="journal article" date="2021" name="Syst. Appl. Microbiol.">
        <title>Roseomonas hellenica sp. nov., isolated from roots of wild-growing Alkanna tinctoria.</title>
        <authorList>
            <person name="Rat A."/>
            <person name="Naranjo H.D."/>
            <person name="Lebbe L."/>
            <person name="Cnockaert M."/>
            <person name="Krigas N."/>
            <person name="Grigoriadou K."/>
            <person name="Maloupa E."/>
            <person name="Willems A."/>
        </authorList>
    </citation>
    <scope>NUCLEOTIDE SEQUENCE</scope>
    <source>
        <strain evidence="7">LMG 31228</strain>
    </source>
</reference>
<dbReference type="InterPro" id="IPR050857">
    <property type="entry name" value="D-2-hydroxyacid_DH"/>
</dbReference>
<dbReference type="PANTHER" id="PTHR42789">
    <property type="entry name" value="D-ISOMER SPECIFIC 2-HYDROXYACID DEHYDROGENASE FAMILY PROTEIN (AFU_ORTHOLOGUE AFUA_6G10090)"/>
    <property type="match status" value="1"/>
</dbReference>
<dbReference type="GO" id="GO:0016616">
    <property type="term" value="F:oxidoreductase activity, acting on the CH-OH group of donors, NAD or NADP as acceptor"/>
    <property type="evidence" value="ECO:0007669"/>
    <property type="project" value="InterPro"/>
</dbReference>
<gene>
    <name evidence="7" type="ORF">GXW74_01405</name>
</gene>
<name>A0A9X9X5Z1_9PROT</name>
<accession>A0A9X9X5Z1</accession>
<dbReference type="AlphaFoldDB" id="A0A9X9X5Z1"/>
<evidence type="ECO:0000313" key="8">
    <source>
        <dbReference type="Proteomes" id="UP001138709"/>
    </source>
</evidence>
<dbReference type="InterPro" id="IPR006140">
    <property type="entry name" value="D-isomer_DH_NAD-bd"/>
</dbReference>
<reference evidence="7" key="1">
    <citation type="submission" date="2020-01" db="EMBL/GenBank/DDBJ databases">
        <authorList>
            <person name="Rat A."/>
        </authorList>
    </citation>
    <scope>NUCLEOTIDE SEQUENCE</scope>
    <source>
        <strain evidence="7">LMG 31228</strain>
    </source>
</reference>
<proteinExistence type="inferred from homology"/>
<dbReference type="PANTHER" id="PTHR42789:SF1">
    <property type="entry name" value="D-ISOMER SPECIFIC 2-HYDROXYACID DEHYDROGENASE FAMILY PROTEIN (AFU_ORTHOLOGUE AFUA_6G10090)"/>
    <property type="match status" value="1"/>
</dbReference>
<evidence type="ECO:0000256" key="3">
    <source>
        <dbReference type="ARBA" id="ARBA00023027"/>
    </source>
</evidence>
<dbReference type="Gene3D" id="3.40.50.720">
    <property type="entry name" value="NAD(P)-binding Rossmann-like Domain"/>
    <property type="match status" value="2"/>
</dbReference>
<organism evidence="7 8">
    <name type="scientific">Neoroseomonas eburnea</name>
    <dbReference type="NCBI Taxonomy" id="1346889"/>
    <lineage>
        <taxon>Bacteria</taxon>
        <taxon>Pseudomonadati</taxon>
        <taxon>Pseudomonadota</taxon>
        <taxon>Alphaproteobacteria</taxon>
        <taxon>Acetobacterales</taxon>
        <taxon>Acetobacteraceae</taxon>
        <taxon>Neoroseomonas</taxon>
    </lineage>
</organism>
<dbReference type="RefSeq" id="WP_211844473.1">
    <property type="nucleotide sequence ID" value="NZ_JAAEDL010000001.1"/>
</dbReference>
<sequence length="208" mass="22871">MAEALRRPQATAAAPSLRVTARHGAGVDGIDLTAAEARGLAVTRAAGANARAIAEHAFALMMPLLKDLPAVGAAMAGGAWEKTTRIARDAEGTTLGILGYGAIGARLSGWWSSLPSRRTLNQRAFHLDLRCFARVPPSAAWFPEIGSATKGVVAVASARLHPFRRRRRVARARLRRARRSRVTRHPRPIRFRSSSTVRRQWRTKRRWM</sequence>
<evidence type="ECO:0000256" key="2">
    <source>
        <dbReference type="ARBA" id="ARBA00023002"/>
    </source>
</evidence>
<feature type="domain" description="D-isomer specific 2-hydroxyacid dehydrogenase NAD-binding" evidence="6">
    <location>
        <begin position="58"/>
        <end position="107"/>
    </location>
</feature>
<evidence type="ECO:0000259" key="6">
    <source>
        <dbReference type="Pfam" id="PF02826"/>
    </source>
</evidence>
<dbReference type="Pfam" id="PF00389">
    <property type="entry name" value="2-Hacid_dh"/>
    <property type="match status" value="1"/>
</dbReference>
<dbReference type="GO" id="GO:0051287">
    <property type="term" value="F:NAD binding"/>
    <property type="evidence" value="ECO:0007669"/>
    <property type="project" value="InterPro"/>
</dbReference>
<protein>
    <recommendedName>
        <fullName evidence="9">D-isomer specific 2-hydroxyacid dehydrogenase NAD-binding domain-containing protein</fullName>
    </recommendedName>
</protein>